<dbReference type="STRING" id="933852.A0A0C2WQ22"/>
<dbReference type="PANTHER" id="PTHR43157">
    <property type="entry name" value="PHOSPHATIDYLINOSITOL-GLYCAN BIOSYNTHESIS CLASS F PROTEIN-RELATED"/>
    <property type="match status" value="1"/>
</dbReference>
<evidence type="ECO:0000256" key="1">
    <source>
        <dbReference type="ARBA" id="ARBA00023002"/>
    </source>
</evidence>
<dbReference type="EMBL" id="KN824562">
    <property type="protein sequence ID" value="KIM19727.1"/>
    <property type="molecule type" value="Genomic_DNA"/>
</dbReference>
<dbReference type="Proteomes" id="UP000054097">
    <property type="component" value="Unassembled WGS sequence"/>
</dbReference>
<dbReference type="OrthoDB" id="191139at2759"/>
<dbReference type="InterPro" id="IPR036291">
    <property type="entry name" value="NAD(P)-bd_dom_sf"/>
</dbReference>
<organism evidence="2 3">
    <name type="scientific">Serendipita vermifera MAFF 305830</name>
    <dbReference type="NCBI Taxonomy" id="933852"/>
    <lineage>
        <taxon>Eukaryota</taxon>
        <taxon>Fungi</taxon>
        <taxon>Dikarya</taxon>
        <taxon>Basidiomycota</taxon>
        <taxon>Agaricomycotina</taxon>
        <taxon>Agaricomycetes</taxon>
        <taxon>Sebacinales</taxon>
        <taxon>Serendipitaceae</taxon>
        <taxon>Serendipita</taxon>
    </lineage>
</organism>
<dbReference type="Gene3D" id="3.40.50.720">
    <property type="entry name" value="NAD(P)-binding Rossmann-like Domain"/>
    <property type="match status" value="1"/>
</dbReference>
<protein>
    <recommendedName>
        <fullName evidence="4">NAD(P)-binding protein</fullName>
    </recommendedName>
</protein>
<dbReference type="PRINTS" id="PR00081">
    <property type="entry name" value="GDHRDH"/>
</dbReference>
<dbReference type="SUPFAM" id="SSF51735">
    <property type="entry name" value="NAD(P)-binding Rossmann-fold domains"/>
    <property type="match status" value="1"/>
</dbReference>
<dbReference type="HOGENOM" id="CLU_010194_44_6_1"/>
<sequence>MFLWLQVEELSELTTTKDGIIAEMGTKQWRVEDMVDMSDKIVFVTGGNGGIGYVSCKEMLRKNAKVYMAARDSNKGRAAINSLKEETGKEAQLIQLDLSDLHQVRKAAEEFLSKESRLDVLMNNAGVMAAPIDQLTKNSYDLQFGTNVLGHFHLTSLLLPALLASPSPRVINVSSRRHINTLPEGIQFNSLKGPKSGTWVPPEQGNILHTNELVRRYGDRGLVAISIYPGFVKTDLMRHHGSLLTRIMQSFAISPEQGAITQLFAASAPDAKLLSGKYLVPYAREGVPSAFARDDALAKKMWDWCEAELEAF</sequence>
<dbReference type="InterPro" id="IPR002347">
    <property type="entry name" value="SDR_fam"/>
</dbReference>
<keyword evidence="3" id="KW-1185">Reference proteome</keyword>
<reference evidence="3" key="2">
    <citation type="submission" date="2015-01" db="EMBL/GenBank/DDBJ databases">
        <title>Evolutionary Origins and Diversification of the Mycorrhizal Mutualists.</title>
        <authorList>
            <consortium name="DOE Joint Genome Institute"/>
            <consortium name="Mycorrhizal Genomics Consortium"/>
            <person name="Kohler A."/>
            <person name="Kuo A."/>
            <person name="Nagy L.G."/>
            <person name="Floudas D."/>
            <person name="Copeland A."/>
            <person name="Barry K.W."/>
            <person name="Cichocki N."/>
            <person name="Veneault-Fourrey C."/>
            <person name="LaButti K."/>
            <person name="Lindquist E.A."/>
            <person name="Lipzen A."/>
            <person name="Lundell T."/>
            <person name="Morin E."/>
            <person name="Murat C."/>
            <person name="Riley R."/>
            <person name="Ohm R."/>
            <person name="Sun H."/>
            <person name="Tunlid A."/>
            <person name="Henrissat B."/>
            <person name="Grigoriev I.V."/>
            <person name="Hibbett D.S."/>
            <person name="Martin F."/>
        </authorList>
    </citation>
    <scope>NUCLEOTIDE SEQUENCE [LARGE SCALE GENOMIC DNA]</scope>
    <source>
        <strain evidence="3">MAFF 305830</strain>
    </source>
</reference>
<dbReference type="Pfam" id="PF00106">
    <property type="entry name" value="adh_short"/>
    <property type="match status" value="1"/>
</dbReference>
<name>A0A0C2WQ22_SERVB</name>
<evidence type="ECO:0000313" key="2">
    <source>
        <dbReference type="EMBL" id="KIM19727.1"/>
    </source>
</evidence>
<dbReference type="GO" id="GO:0016491">
    <property type="term" value="F:oxidoreductase activity"/>
    <property type="evidence" value="ECO:0007669"/>
    <property type="project" value="UniProtKB-KW"/>
</dbReference>
<reference evidence="2 3" key="1">
    <citation type="submission" date="2014-04" db="EMBL/GenBank/DDBJ databases">
        <authorList>
            <consortium name="DOE Joint Genome Institute"/>
            <person name="Kuo A."/>
            <person name="Zuccaro A."/>
            <person name="Kohler A."/>
            <person name="Nagy L.G."/>
            <person name="Floudas D."/>
            <person name="Copeland A."/>
            <person name="Barry K.W."/>
            <person name="Cichocki N."/>
            <person name="Veneault-Fourrey C."/>
            <person name="LaButti K."/>
            <person name="Lindquist E.A."/>
            <person name="Lipzen A."/>
            <person name="Lundell T."/>
            <person name="Morin E."/>
            <person name="Murat C."/>
            <person name="Sun H."/>
            <person name="Tunlid A."/>
            <person name="Henrissat B."/>
            <person name="Grigoriev I.V."/>
            <person name="Hibbett D.S."/>
            <person name="Martin F."/>
            <person name="Nordberg H.P."/>
            <person name="Cantor M.N."/>
            <person name="Hua S.X."/>
        </authorList>
    </citation>
    <scope>NUCLEOTIDE SEQUENCE [LARGE SCALE GENOMIC DNA]</scope>
    <source>
        <strain evidence="2 3">MAFF 305830</strain>
    </source>
</reference>
<keyword evidence="1" id="KW-0560">Oxidoreductase</keyword>
<dbReference type="PANTHER" id="PTHR43157:SF31">
    <property type="entry name" value="PHOSPHATIDYLINOSITOL-GLYCAN BIOSYNTHESIS CLASS F PROTEIN"/>
    <property type="match status" value="1"/>
</dbReference>
<evidence type="ECO:0008006" key="4">
    <source>
        <dbReference type="Google" id="ProtNLM"/>
    </source>
</evidence>
<gene>
    <name evidence="2" type="ORF">M408DRAFT_30976</name>
</gene>
<dbReference type="AlphaFoldDB" id="A0A0C2WQ22"/>
<accession>A0A0C2WQ22</accession>
<evidence type="ECO:0000313" key="3">
    <source>
        <dbReference type="Proteomes" id="UP000054097"/>
    </source>
</evidence>
<proteinExistence type="predicted"/>